<evidence type="ECO:0000313" key="3">
    <source>
        <dbReference type="EMBL" id="SCF07746.1"/>
    </source>
</evidence>
<proteinExistence type="predicted"/>
<evidence type="ECO:0000256" key="1">
    <source>
        <dbReference type="SAM" id="MobiDB-lite"/>
    </source>
</evidence>
<organism evidence="3 4">
    <name type="scientific">Micromonospora mirobrigensis</name>
    <dbReference type="NCBI Taxonomy" id="262898"/>
    <lineage>
        <taxon>Bacteria</taxon>
        <taxon>Bacillati</taxon>
        <taxon>Actinomycetota</taxon>
        <taxon>Actinomycetes</taxon>
        <taxon>Micromonosporales</taxon>
        <taxon>Micromonosporaceae</taxon>
        <taxon>Micromonospora</taxon>
    </lineage>
</organism>
<name>A0A1C4XH99_9ACTN</name>
<dbReference type="Pfam" id="PF12146">
    <property type="entry name" value="Hydrolase_4"/>
    <property type="match status" value="1"/>
</dbReference>
<evidence type="ECO:0000259" key="2">
    <source>
        <dbReference type="Pfam" id="PF12146"/>
    </source>
</evidence>
<dbReference type="GO" id="GO:0016787">
    <property type="term" value="F:hydrolase activity"/>
    <property type="evidence" value="ECO:0007669"/>
    <property type="project" value="UniProtKB-KW"/>
</dbReference>
<dbReference type="InterPro" id="IPR029058">
    <property type="entry name" value="AB_hydrolase_fold"/>
</dbReference>
<dbReference type="Proteomes" id="UP000199504">
    <property type="component" value="Unassembled WGS sequence"/>
</dbReference>
<reference evidence="4" key="1">
    <citation type="submission" date="2016-06" db="EMBL/GenBank/DDBJ databases">
        <authorList>
            <person name="Varghese N."/>
            <person name="Submissions Spin"/>
        </authorList>
    </citation>
    <scope>NUCLEOTIDE SEQUENCE [LARGE SCALE GENOMIC DNA]</scope>
    <source>
        <strain evidence="4">DSM 44830</strain>
    </source>
</reference>
<dbReference type="InterPro" id="IPR022742">
    <property type="entry name" value="Hydrolase_4"/>
</dbReference>
<feature type="domain" description="Serine aminopeptidase S33" evidence="2">
    <location>
        <begin position="36"/>
        <end position="239"/>
    </location>
</feature>
<feature type="compositionally biased region" description="Low complexity" evidence="1">
    <location>
        <begin position="334"/>
        <end position="356"/>
    </location>
</feature>
<sequence length="366" mass="39992">MLGPPYERQTIDLGTDDEGPVVATLVRRRAERPTGRAVLYVHGFVDYFFQTHVADFFAERGWDFYALDLRKYGRSLLPHQTPNFCRDVSDYFRELDAAAEIIRTQDGHDTLLGMGHSTGGLILSLWAHARRDAGLVDGLVLNSPFFDINAPWLVRRPLAAAISRLGRRAPHRALPVGLGTVYGESLHADHRGEWSYDLAWKPLAGFPVRFGWLNAIRTAQRQLRAGLEIPVPVLLACSTRSFRGTRWHESAALADAVLDVEHMVRWAPRLGRHVTVARFDGGMHDLTLSGPAVREKVFTEVGRWAEAFLGAGPTAPAGDSPAAPPATRRPVDGPSPADVPSADPAVTPAETPAEADGAPAETPARS</sequence>
<feature type="region of interest" description="Disordered" evidence="1">
    <location>
        <begin position="310"/>
        <end position="366"/>
    </location>
</feature>
<dbReference type="Gene3D" id="3.40.50.1820">
    <property type="entry name" value="alpha/beta hydrolase"/>
    <property type="match status" value="1"/>
</dbReference>
<keyword evidence="3" id="KW-0378">Hydrolase</keyword>
<dbReference type="PANTHER" id="PTHR11614">
    <property type="entry name" value="PHOSPHOLIPASE-RELATED"/>
    <property type="match status" value="1"/>
</dbReference>
<dbReference type="AlphaFoldDB" id="A0A1C4XH99"/>
<gene>
    <name evidence="3" type="ORF">GA0070564_10388</name>
</gene>
<dbReference type="EMBL" id="FMCX01000003">
    <property type="protein sequence ID" value="SCF07746.1"/>
    <property type="molecule type" value="Genomic_DNA"/>
</dbReference>
<keyword evidence="4" id="KW-1185">Reference proteome</keyword>
<feature type="compositionally biased region" description="Low complexity" evidence="1">
    <location>
        <begin position="310"/>
        <end position="321"/>
    </location>
</feature>
<accession>A0A1C4XH99</accession>
<dbReference type="STRING" id="262898.GA0070564_10388"/>
<dbReference type="InterPro" id="IPR051044">
    <property type="entry name" value="MAG_DAG_Lipase"/>
</dbReference>
<evidence type="ECO:0000313" key="4">
    <source>
        <dbReference type="Proteomes" id="UP000199504"/>
    </source>
</evidence>
<protein>
    <submittedName>
        <fullName evidence="3">Lysophospholipase, alpha-beta hydrolase superfamily</fullName>
    </submittedName>
</protein>
<dbReference type="SUPFAM" id="SSF53474">
    <property type="entry name" value="alpha/beta-Hydrolases"/>
    <property type="match status" value="1"/>
</dbReference>